<proteinExistence type="predicted"/>
<accession>T1B9H3</accession>
<dbReference type="EMBL" id="AUZX01004959">
    <property type="protein sequence ID" value="EQD69561.1"/>
    <property type="molecule type" value="Genomic_DNA"/>
</dbReference>
<dbReference type="AlphaFoldDB" id="T1B9H3"/>
<evidence type="ECO:0000313" key="1">
    <source>
        <dbReference type="EMBL" id="EQD69561.1"/>
    </source>
</evidence>
<feature type="non-terminal residue" evidence="1">
    <location>
        <position position="185"/>
    </location>
</feature>
<comment type="caution">
    <text evidence="1">The sequence shown here is derived from an EMBL/GenBank/DDBJ whole genome shotgun (WGS) entry which is preliminary data.</text>
</comment>
<sequence>MIPGIVFRYPSPVCPECNTRLLAYRTERRTVRSYVMGEFTAIHKLMKCRIHGTVFRSDRLESLIEPYCTYANDVMIEAAMKRFIDGRSCSEISLQHNMGGISESHARHMTNMALDISTQIHEKSYPKLRSAINSYILQIDGTTDSEFSMIVVVRDAITDFTLYSEKCHSESFENIRDILLKVKER</sequence>
<name>T1B9H3_9ZZZZ</name>
<reference evidence="1" key="1">
    <citation type="submission" date="2013-08" db="EMBL/GenBank/DDBJ databases">
        <authorList>
            <person name="Mendez C."/>
            <person name="Richter M."/>
            <person name="Ferrer M."/>
            <person name="Sanchez J."/>
        </authorList>
    </citation>
    <scope>NUCLEOTIDE SEQUENCE</scope>
</reference>
<reference evidence="1" key="2">
    <citation type="journal article" date="2014" name="ISME J.">
        <title>Microbial stratification in low pH oxic and suboxic macroscopic growths along an acid mine drainage.</title>
        <authorList>
            <person name="Mendez-Garcia C."/>
            <person name="Mesa V."/>
            <person name="Sprenger R.R."/>
            <person name="Richter M."/>
            <person name="Diez M.S."/>
            <person name="Solano J."/>
            <person name="Bargiela R."/>
            <person name="Golyshina O.V."/>
            <person name="Manteca A."/>
            <person name="Ramos J.L."/>
            <person name="Gallego J.R."/>
            <person name="Llorente I."/>
            <person name="Martins Dos Santos V.A."/>
            <person name="Jensen O.N."/>
            <person name="Pelaez A.I."/>
            <person name="Sanchez J."/>
            <person name="Ferrer M."/>
        </authorList>
    </citation>
    <scope>NUCLEOTIDE SEQUENCE</scope>
</reference>
<organism evidence="1">
    <name type="scientific">mine drainage metagenome</name>
    <dbReference type="NCBI Taxonomy" id="410659"/>
    <lineage>
        <taxon>unclassified sequences</taxon>
        <taxon>metagenomes</taxon>
        <taxon>ecological metagenomes</taxon>
    </lineage>
</organism>
<evidence type="ECO:0008006" key="2">
    <source>
        <dbReference type="Google" id="ProtNLM"/>
    </source>
</evidence>
<gene>
    <name evidence="1" type="ORF">B1A_06857</name>
</gene>
<protein>
    <recommendedName>
        <fullName evidence="2">Transposase</fullName>
    </recommendedName>
</protein>